<evidence type="ECO:0000259" key="5">
    <source>
        <dbReference type="PROSITE" id="PS51085"/>
    </source>
</evidence>
<dbReference type="Gene3D" id="3.10.20.30">
    <property type="match status" value="1"/>
</dbReference>
<reference evidence="7" key="1">
    <citation type="submission" date="2019-02" db="EMBL/GenBank/DDBJ databases">
        <authorList>
            <person name="Li S.-H."/>
        </authorList>
    </citation>
    <scope>NUCLEOTIDE SEQUENCE</scope>
    <source>
        <strain evidence="7">IMCC8485</strain>
    </source>
</reference>
<dbReference type="Pfam" id="PF00111">
    <property type="entry name" value="Fer2"/>
    <property type="match status" value="1"/>
</dbReference>
<feature type="domain" description="2Fe-2S ferredoxin-type" evidence="5">
    <location>
        <begin position="3"/>
        <end position="94"/>
    </location>
</feature>
<comment type="caution">
    <text evidence="7">The sequence shown here is derived from an EMBL/GenBank/DDBJ whole genome shotgun (WGS) entry which is preliminary data.</text>
</comment>
<feature type="domain" description="FAD-binding FR-type" evidence="6">
    <location>
        <begin position="103"/>
        <end position="203"/>
    </location>
</feature>
<dbReference type="PANTHER" id="PTHR43644:SF1">
    <property type="entry name" value="NAD(P)H-FLAVIN REDUCTASE"/>
    <property type="match status" value="1"/>
</dbReference>
<dbReference type="PRINTS" id="PR00410">
    <property type="entry name" value="PHEHYDRXLASE"/>
</dbReference>
<dbReference type="EMBL" id="SHNP01000008">
    <property type="protein sequence ID" value="MCX2975450.1"/>
    <property type="molecule type" value="Genomic_DNA"/>
</dbReference>
<dbReference type="InterPro" id="IPR001433">
    <property type="entry name" value="OxRdtase_FAD/NAD-bd"/>
</dbReference>
<dbReference type="SUPFAM" id="SSF52343">
    <property type="entry name" value="Ferredoxin reductase-like, C-terminal NADP-linked domain"/>
    <property type="match status" value="1"/>
</dbReference>
<dbReference type="PROSITE" id="PS00197">
    <property type="entry name" value="2FE2S_FER_1"/>
    <property type="match status" value="1"/>
</dbReference>
<keyword evidence="4" id="KW-0408">Iron</keyword>
<dbReference type="Gene3D" id="3.40.50.80">
    <property type="entry name" value="Nucleotide-binding domain of ferredoxin-NADP reductase (FNR) module"/>
    <property type="match status" value="1"/>
</dbReference>
<dbReference type="SUPFAM" id="SSF63380">
    <property type="entry name" value="Riboflavin synthase domain-like"/>
    <property type="match status" value="1"/>
</dbReference>
<evidence type="ECO:0000313" key="7">
    <source>
        <dbReference type="EMBL" id="MCX2975450.1"/>
    </source>
</evidence>
<dbReference type="Pfam" id="PF00970">
    <property type="entry name" value="FAD_binding_6"/>
    <property type="match status" value="1"/>
</dbReference>
<dbReference type="InterPro" id="IPR008333">
    <property type="entry name" value="Cbr1-like_FAD-bd_dom"/>
</dbReference>
<keyword evidence="1" id="KW-0813">Transport</keyword>
<protein>
    <submittedName>
        <fullName evidence="7">2Fe-2S iron-sulfur cluster binding domain-containing protein</fullName>
    </submittedName>
</protein>
<dbReference type="Pfam" id="PF00175">
    <property type="entry name" value="NAD_binding_1"/>
    <property type="match status" value="1"/>
</dbReference>
<keyword evidence="3" id="KW-0274">FAD</keyword>
<keyword evidence="2" id="KW-0285">Flavoprotein</keyword>
<evidence type="ECO:0000313" key="8">
    <source>
        <dbReference type="Proteomes" id="UP001143307"/>
    </source>
</evidence>
<name>A0ABT3SZV9_9GAMM</name>
<evidence type="ECO:0000256" key="1">
    <source>
        <dbReference type="ARBA" id="ARBA00022448"/>
    </source>
</evidence>
<accession>A0ABT3SZV9</accession>
<dbReference type="PANTHER" id="PTHR43644">
    <property type="entry name" value="NA(+)-TRANSLOCATING NADH-QUINONE REDUCTASE SUBUNIT"/>
    <property type="match status" value="1"/>
</dbReference>
<evidence type="ECO:0000256" key="2">
    <source>
        <dbReference type="ARBA" id="ARBA00022630"/>
    </source>
</evidence>
<sequence>MSYEVLIEPLGVTVEVEEGQTILDAALRQGVYLPHACGHGLCGTCKVDILEGDIEIGDEASPFALMDFERDEGKGLTCCCKPLSDLVIEADVEEEPDAQYIPVKDYIGTVVKLEKLTPRILGVFLEVEGDGLEFQSGQYANLHIPGLDTPRPFSMAQSPNDKNIIEFDIALIQGGEATTWIHENLKVGDTLDFSGPYGHFFIRTSDPKPLLFFGGGSGLSSPKSMVLDLLESGDKREIILFQGARNLQELYYRDLFLELERKHDNFTYIPGLSGPDIEAEWDGATGFVHEVAIEHFSGKFEGYRAYMCGPPPMIDACITALIRGRVFEKDMFMEKFLTAADGATEKTKSPLFKNI</sequence>
<dbReference type="Proteomes" id="UP001143307">
    <property type="component" value="Unassembled WGS sequence"/>
</dbReference>
<dbReference type="CDD" id="cd00207">
    <property type="entry name" value="fer2"/>
    <property type="match status" value="1"/>
</dbReference>
<dbReference type="InterPro" id="IPR036010">
    <property type="entry name" value="2Fe-2S_ferredoxin-like_sf"/>
</dbReference>
<dbReference type="InterPro" id="IPR017938">
    <property type="entry name" value="Riboflavin_synthase-like_b-brl"/>
</dbReference>
<dbReference type="InterPro" id="IPR012675">
    <property type="entry name" value="Beta-grasp_dom_sf"/>
</dbReference>
<keyword evidence="8" id="KW-1185">Reference proteome</keyword>
<evidence type="ECO:0000256" key="3">
    <source>
        <dbReference type="ARBA" id="ARBA00022827"/>
    </source>
</evidence>
<dbReference type="InterPro" id="IPR001041">
    <property type="entry name" value="2Fe-2S_ferredoxin-type"/>
</dbReference>
<dbReference type="PROSITE" id="PS51085">
    <property type="entry name" value="2FE2S_FER_2"/>
    <property type="match status" value="1"/>
</dbReference>
<organism evidence="7 8">
    <name type="scientific">Candidatus Seongchinamella marina</name>
    <dbReference type="NCBI Taxonomy" id="2518990"/>
    <lineage>
        <taxon>Bacteria</taxon>
        <taxon>Pseudomonadati</taxon>
        <taxon>Pseudomonadota</taxon>
        <taxon>Gammaproteobacteria</taxon>
        <taxon>Cellvibrionales</taxon>
        <taxon>Halieaceae</taxon>
        <taxon>Seongchinamella</taxon>
    </lineage>
</organism>
<dbReference type="RefSeq" id="WP_279254090.1">
    <property type="nucleotide sequence ID" value="NZ_SHNP01000008.1"/>
</dbReference>
<dbReference type="InterPro" id="IPR017927">
    <property type="entry name" value="FAD-bd_FR_type"/>
</dbReference>
<dbReference type="SUPFAM" id="SSF54292">
    <property type="entry name" value="2Fe-2S ferredoxin-like"/>
    <property type="match status" value="1"/>
</dbReference>
<dbReference type="InterPro" id="IPR039261">
    <property type="entry name" value="FNR_nucleotide-bd"/>
</dbReference>
<dbReference type="Gene3D" id="2.40.30.10">
    <property type="entry name" value="Translation factors"/>
    <property type="match status" value="1"/>
</dbReference>
<evidence type="ECO:0000259" key="6">
    <source>
        <dbReference type="PROSITE" id="PS51384"/>
    </source>
</evidence>
<proteinExistence type="predicted"/>
<dbReference type="PROSITE" id="PS51384">
    <property type="entry name" value="FAD_FR"/>
    <property type="match status" value="1"/>
</dbReference>
<evidence type="ECO:0000256" key="4">
    <source>
        <dbReference type="ARBA" id="ARBA00023004"/>
    </source>
</evidence>
<dbReference type="InterPro" id="IPR006058">
    <property type="entry name" value="2Fe2S_fd_BS"/>
</dbReference>
<gene>
    <name evidence="7" type="ORF">EYC87_17865</name>
</gene>